<dbReference type="Proteomes" id="UP001462640">
    <property type="component" value="Unassembled WGS sequence"/>
</dbReference>
<reference evidence="1 2" key="1">
    <citation type="submission" date="2024-05" db="EMBL/GenBank/DDBJ databases">
        <title>Roseateles sp. 2.12 16S ribosomal RNA gene Genome sequencing and assembly.</title>
        <authorList>
            <person name="Woo H."/>
        </authorList>
    </citation>
    <scope>NUCLEOTIDE SEQUENCE [LARGE SCALE GENOMIC DNA]</scope>
    <source>
        <strain evidence="1 2">2.12</strain>
    </source>
</reference>
<dbReference type="EMBL" id="JBDPZC010000007">
    <property type="protein sequence ID" value="MEO3714117.1"/>
    <property type="molecule type" value="Genomic_DNA"/>
</dbReference>
<gene>
    <name evidence="1" type="ORF">ABDJ40_15230</name>
</gene>
<protein>
    <submittedName>
        <fullName evidence="1">Uncharacterized protein</fullName>
    </submittedName>
</protein>
<sequence>MAATLEELRANIDAAIVPGYRARLLARGQARAMIWRDGALPQDAPNFGVELSDDLLAYGYSLLQHGLRYIDMGGDGETARKAFEVAAEALEAVVARGAASAERDFHRLVAAAAYHLGRFSARAYSLLYQGLDAQFHGFDRRDLNRRSRQVQFGVSGAWSRGPRLSAAALTGDSGGGRTDSEST</sequence>
<organism evidence="1 2">
    <name type="scientific">Roseateles flavus</name>
    <dbReference type="NCBI Taxonomy" id="3149041"/>
    <lineage>
        <taxon>Bacteria</taxon>
        <taxon>Pseudomonadati</taxon>
        <taxon>Pseudomonadota</taxon>
        <taxon>Betaproteobacteria</taxon>
        <taxon>Burkholderiales</taxon>
        <taxon>Sphaerotilaceae</taxon>
        <taxon>Roseateles</taxon>
    </lineage>
</organism>
<keyword evidence="2" id="KW-1185">Reference proteome</keyword>
<accession>A0ABV0GGM3</accession>
<evidence type="ECO:0000313" key="2">
    <source>
        <dbReference type="Proteomes" id="UP001462640"/>
    </source>
</evidence>
<dbReference type="RefSeq" id="WP_347611165.1">
    <property type="nucleotide sequence ID" value="NZ_JBDPZC010000007.1"/>
</dbReference>
<name>A0ABV0GGM3_9BURK</name>
<proteinExistence type="predicted"/>
<comment type="caution">
    <text evidence="1">The sequence shown here is derived from an EMBL/GenBank/DDBJ whole genome shotgun (WGS) entry which is preliminary data.</text>
</comment>
<evidence type="ECO:0000313" key="1">
    <source>
        <dbReference type="EMBL" id="MEO3714117.1"/>
    </source>
</evidence>